<dbReference type="Pfam" id="PF00589">
    <property type="entry name" value="Phage_integrase"/>
    <property type="match status" value="1"/>
</dbReference>
<keyword evidence="1" id="KW-0233">DNA recombination</keyword>
<dbReference type="InterPro" id="IPR013762">
    <property type="entry name" value="Integrase-like_cat_sf"/>
</dbReference>
<dbReference type="SUPFAM" id="SSF56349">
    <property type="entry name" value="DNA breaking-rejoining enzymes"/>
    <property type="match status" value="1"/>
</dbReference>
<dbReference type="CDD" id="cd00397">
    <property type="entry name" value="DNA_BRE_C"/>
    <property type="match status" value="1"/>
</dbReference>
<name>A0A4R4X3G0_9ACTN</name>
<accession>A0A4R4X3G0</accession>
<protein>
    <submittedName>
        <fullName evidence="3">Site-specific integrase</fullName>
    </submittedName>
</protein>
<evidence type="ECO:0000313" key="3">
    <source>
        <dbReference type="EMBL" id="TDD24808.1"/>
    </source>
</evidence>
<sequence length="682" mass="78180">MRIIQPSLEAFRSNTFLYYGPWFLTAQNDPLLEKFWAQTQAAPVNPIHHGTALFDVAVALTTQGIALADLTPSAFLHYAWECRRQGLVLGARGAGSRFPGHLAWQVLHEMEHFPSHRPATIKAALLTGRLTVEELVGRYKIRHSGVRQLLITYLERRKPELDYSTLDNLSRHLANHFWATIEHLAPDQPDLRIDGELYQRWRDRIAVRDDGKGRRDVDPILRAVRAFYSDLQAWAAAEPERWAIWVAPCPIGDADVRGYGIRKRRVKERMDDRTRQRQPLLAALLEHMETRYAHYRNLLRQASNAAGGDIITVNGNSYQRLWSRVDERRIRLGGPANIRVQDLETGKHINLTHVEDAAFWEWAIVEVLRHSGVRIEEALEFTHLSIRQYQRLNGEVIALLVVAPSKSDRERVIPMSAELFAVVAAIVRRHTTGGQTIPLLSRYDPHERTSSPPMPFLFQRKIGTRHEVISDTTVVNMLKRRCAELAHDHPGFQTTDFTPHDFRRLLATELVNSGLPIHIGATLLGHLNLQTTRGYVAVFNEDVVRHYQGFLDRRRQTRPADEYRSVTESEWLGFEEHFDQRKVELGGCARPYGTPCQHEHACLRCPMININPKMLPRLDEIETDLLARRARAEQEGWLGEIEGIDLTLTFLRQKREESQRLARIAPVNLGMPGLRPPRGVTH</sequence>
<dbReference type="AlphaFoldDB" id="A0A4R4X3G0"/>
<dbReference type="PANTHER" id="PTHR30349">
    <property type="entry name" value="PHAGE INTEGRASE-RELATED"/>
    <property type="match status" value="1"/>
</dbReference>
<dbReference type="Proteomes" id="UP000294543">
    <property type="component" value="Unassembled WGS sequence"/>
</dbReference>
<dbReference type="OrthoDB" id="3522542at2"/>
<evidence type="ECO:0000256" key="1">
    <source>
        <dbReference type="ARBA" id="ARBA00023172"/>
    </source>
</evidence>
<dbReference type="GO" id="GO:0006310">
    <property type="term" value="P:DNA recombination"/>
    <property type="evidence" value="ECO:0007669"/>
    <property type="project" value="UniProtKB-KW"/>
</dbReference>
<proteinExistence type="predicted"/>
<evidence type="ECO:0000259" key="2">
    <source>
        <dbReference type="PROSITE" id="PS51898"/>
    </source>
</evidence>
<dbReference type="InterPro" id="IPR011010">
    <property type="entry name" value="DNA_brk_join_enz"/>
</dbReference>
<dbReference type="InterPro" id="IPR050090">
    <property type="entry name" value="Tyrosine_recombinase_XerCD"/>
</dbReference>
<dbReference type="GO" id="GO:0015074">
    <property type="term" value="P:DNA integration"/>
    <property type="evidence" value="ECO:0007669"/>
    <property type="project" value="InterPro"/>
</dbReference>
<feature type="domain" description="Tyr recombinase" evidence="2">
    <location>
        <begin position="333"/>
        <end position="548"/>
    </location>
</feature>
<organism evidence="3 4">
    <name type="scientific">Nonomuraea diastatica</name>
    <dbReference type="NCBI Taxonomy" id="1848329"/>
    <lineage>
        <taxon>Bacteria</taxon>
        <taxon>Bacillati</taxon>
        <taxon>Actinomycetota</taxon>
        <taxon>Actinomycetes</taxon>
        <taxon>Streptosporangiales</taxon>
        <taxon>Streptosporangiaceae</taxon>
        <taxon>Nonomuraea</taxon>
    </lineage>
</organism>
<evidence type="ECO:0000313" key="4">
    <source>
        <dbReference type="Proteomes" id="UP000294543"/>
    </source>
</evidence>
<dbReference type="EMBL" id="SMKP01000009">
    <property type="protein sequence ID" value="TDD24808.1"/>
    <property type="molecule type" value="Genomic_DNA"/>
</dbReference>
<dbReference type="GO" id="GO:0003677">
    <property type="term" value="F:DNA binding"/>
    <property type="evidence" value="ECO:0007669"/>
    <property type="project" value="InterPro"/>
</dbReference>
<reference evidence="3 4" key="1">
    <citation type="submission" date="2019-03" db="EMBL/GenBank/DDBJ databases">
        <title>Draft genome sequences of novel Actinobacteria.</title>
        <authorList>
            <person name="Sahin N."/>
            <person name="Ay H."/>
            <person name="Saygin H."/>
        </authorList>
    </citation>
    <scope>NUCLEOTIDE SEQUENCE [LARGE SCALE GENOMIC DNA]</scope>
    <source>
        <strain evidence="3 4">KC712</strain>
    </source>
</reference>
<dbReference type="Gene3D" id="1.10.443.10">
    <property type="entry name" value="Intergrase catalytic core"/>
    <property type="match status" value="1"/>
</dbReference>
<dbReference type="InterPro" id="IPR002104">
    <property type="entry name" value="Integrase_catalytic"/>
</dbReference>
<keyword evidence="4" id="KW-1185">Reference proteome</keyword>
<dbReference type="PROSITE" id="PS51898">
    <property type="entry name" value="TYR_RECOMBINASE"/>
    <property type="match status" value="1"/>
</dbReference>
<dbReference type="PANTHER" id="PTHR30349:SF64">
    <property type="entry name" value="PROPHAGE INTEGRASE INTD-RELATED"/>
    <property type="match status" value="1"/>
</dbReference>
<comment type="caution">
    <text evidence="3">The sequence shown here is derived from an EMBL/GenBank/DDBJ whole genome shotgun (WGS) entry which is preliminary data.</text>
</comment>
<gene>
    <name evidence="3" type="ORF">E1294_05080</name>
</gene>